<accession>A0ABR4FQW7</accession>
<dbReference type="EMBL" id="JBFTWV010000138">
    <property type="protein sequence ID" value="KAL2785648.1"/>
    <property type="molecule type" value="Genomic_DNA"/>
</dbReference>
<protein>
    <submittedName>
        <fullName evidence="1">Uncharacterized protein</fullName>
    </submittedName>
</protein>
<gene>
    <name evidence="1" type="ORF">BJX66DRAFT_53270</name>
</gene>
<dbReference type="Proteomes" id="UP001610563">
    <property type="component" value="Unassembled WGS sequence"/>
</dbReference>
<proteinExistence type="predicted"/>
<organism evidence="1 2">
    <name type="scientific">Aspergillus keveii</name>
    <dbReference type="NCBI Taxonomy" id="714993"/>
    <lineage>
        <taxon>Eukaryota</taxon>
        <taxon>Fungi</taxon>
        <taxon>Dikarya</taxon>
        <taxon>Ascomycota</taxon>
        <taxon>Pezizomycotina</taxon>
        <taxon>Eurotiomycetes</taxon>
        <taxon>Eurotiomycetidae</taxon>
        <taxon>Eurotiales</taxon>
        <taxon>Aspergillaceae</taxon>
        <taxon>Aspergillus</taxon>
        <taxon>Aspergillus subgen. Nidulantes</taxon>
    </lineage>
</organism>
<evidence type="ECO:0000313" key="1">
    <source>
        <dbReference type="EMBL" id="KAL2785648.1"/>
    </source>
</evidence>
<sequence>MVRSSPILRWGIESLNVRICPVQSIVHNYIHRCTSTRRPRKARQAIGTFGTLFSSCFPMSCSSLFGMLPSIGPGLVANCDLGWGSLRNWSRSFEIEFTTNAQPALSRLAVKTPIRCLTIPSARRVPWRGRRRLSLEGREKQSVDCAVQIGSFVELLEEVMQIVRQIENLSCNVKSESFDVPLSLWQSRSVIRVATVKELCDRG</sequence>
<evidence type="ECO:0000313" key="2">
    <source>
        <dbReference type="Proteomes" id="UP001610563"/>
    </source>
</evidence>
<comment type="caution">
    <text evidence="1">The sequence shown here is derived from an EMBL/GenBank/DDBJ whole genome shotgun (WGS) entry which is preliminary data.</text>
</comment>
<keyword evidence="2" id="KW-1185">Reference proteome</keyword>
<name>A0ABR4FQW7_9EURO</name>
<reference evidence="1 2" key="1">
    <citation type="submission" date="2024-07" db="EMBL/GenBank/DDBJ databases">
        <title>Section-level genome sequencing and comparative genomics of Aspergillus sections Usti and Cavernicolus.</title>
        <authorList>
            <consortium name="Lawrence Berkeley National Laboratory"/>
            <person name="Nybo J.L."/>
            <person name="Vesth T.C."/>
            <person name="Theobald S."/>
            <person name="Frisvad J.C."/>
            <person name="Larsen T.O."/>
            <person name="Kjaerboelling I."/>
            <person name="Rothschild-Mancinelli K."/>
            <person name="Lyhne E.K."/>
            <person name="Kogle M.E."/>
            <person name="Barry K."/>
            <person name="Clum A."/>
            <person name="Na H."/>
            <person name="Ledsgaard L."/>
            <person name="Lin J."/>
            <person name="Lipzen A."/>
            <person name="Kuo A."/>
            <person name="Riley R."/>
            <person name="Mondo S."/>
            <person name="Labutti K."/>
            <person name="Haridas S."/>
            <person name="Pangalinan J."/>
            <person name="Salamov A.A."/>
            <person name="Simmons B.A."/>
            <person name="Magnuson J.K."/>
            <person name="Chen J."/>
            <person name="Drula E."/>
            <person name="Henrissat B."/>
            <person name="Wiebenga A."/>
            <person name="Lubbers R.J."/>
            <person name="Gomes A.C."/>
            <person name="Makela M.R."/>
            <person name="Stajich J."/>
            <person name="Grigoriev I.V."/>
            <person name="Mortensen U.H."/>
            <person name="De Vries R.P."/>
            <person name="Baker S.E."/>
            <person name="Andersen M.R."/>
        </authorList>
    </citation>
    <scope>NUCLEOTIDE SEQUENCE [LARGE SCALE GENOMIC DNA]</scope>
    <source>
        <strain evidence="1 2">CBS 209.92</strain>
    </source>
</reference>